<dbReference type="GO" id="GO:0007229">
    <property type="term" value="P:integrin-mediated signaling pathway"/>
    <property type="evidence" value="ECO:0007669"/>
    <property type="project" value="TreeGrafter"/>
</dbReference>
<dbReference type="InterPro" id="IPR013517">
    <property type="entry name" value="FG-GAP"/>
</dbReference>
<protein>
    <submittedName>
        <fullName evidence="4">FG-GAP repeat protein</fullName>
    </submittedName>
</protein>
<dbReference type="Proteomes" id="UP000318995">
    <property type="component" value="Unassembled WGS sequence"/>
</dbReference>
<organism evidence="4 5">
    <name type="scientific">Botrimarina hoheduenensis</name>
    <dbReference type="NCBI Taxonomy" id="2528000"/>
    <lineage>
        <taxon>Bacteria</taxon>
        <taxon>Pseudomonadati</taxon>
        <taxon>Planctomycetota</taxon>
        <taxon>Planctomycetia</taxon>
        <taxon>Pirellulales</taxon>
        <taxon>Lacipirellulaceae</taxon>
        <taxon>Botrimarina</taxon>
    </lineage>
</organism>
<dbReference type="GO" id="GO:0033627">
    <property type="term" value="P:cell adhesion mediated by integrin"/>
    <property type="evidence" value="ECO:0007669"/>
    <property type="project" value="TreeGrafter"/>
</dbReference>
<dbReference type="PANTHER" id="PTHR23220">
    <property type="entry name" value="INTEGRIN ALPHA"/>
    <property type="match status" value="1"/>
</dbReference>
<evidence type="ECO:0000256" key="2">
    <source>
        <dbReference type="ARBA" id="ARBA00022737"/>
    </source>
</evidence>
<keyword evidence="1" id="KW-0732">Signal</keyword>
<gene>
    <name evidence="4" type="ORF">Pla111_19930</name>
</gene>
<dbReference type="InterPro" id="IPR000413">
    <property type="entry name" value="Integrin_alpha"/>
</dbReference>
<keyword evidence="5" id="KW-1185">Reference proteome</keyword>
<evidence type="ECO:0000256" key="3">
    <source>
        <dbReference type="ARBA" id="ARBA00023180"/>
    </source>
</evidence>
<dbReference type="GO" id="GO:0098609">
    <property type="term" value="P:cell-cell adhesion"/>
    <property type="evidence" value="ECO:0007669"/>
    <property type="project" value="TreeGrafter"/>
</dbReference>
<dbReference type="SMART" id="SM00191">
    <property type="entry name" value="Int_alpha"/>
    <property type="match status" value="6"/>
</dbReference>
<keyword evidence="3" id="KW-0325">Glycoprotein</keyword>
<evidence type="ECO:0000256" key="1">
    <source>
        <dbReference type="ARBA" id="ARBA00022729"/>
    </source>
</evidence>
<reference evidence="4 5" key="1">
    <citation type="submission" date="2019-02" db="EMBL/GenBank/DDBJ databases">
        <title>Deep-cultivation of Planctomycetes and their phenomic and genomic characterization uncovers novel biology.</title>
        <authorList>
            <person name="Wiegand S."/>
            <person name="Jogler M."/>
            <person name="Boedeker C."/>
            <person name="Pinto D."/>
            <person name="Vollmers J."/>
            <person name="Rivas-Marin E."/>
            <person name="Kohn T."/>
            <person name="Peeters S.H."/>
            <person name="Heuer A."/>
            <person name="Rast P."/>
            <person name="Oberbeckmann S."/>
            <person name="Bunk B."/>
            <person name="Jeske O."/>
            <person name="Meyerdierks A."/>
            <person name="Storesund J.E."/>
            <person name="Kallscheuer N."/>
            <person name="Luecker S."/>
            <person name="Lage O.M."/>
            <person name="Pohl T."/>
            <person name="Merkel B.J."/>
            <person name="Hornburger P."/>
            <person name="Mueller R.-W."/>
            <person name="Bruemmer F."/>
            <person name="Labrenz M."/>
            <person name="Spormann A.M."/>
            <person name="Op Den Camp H."/>
            <person name="Overmann J."/>
            <person name="Amann R."/>
            <person name="Jetten M.S.M."/>
            <person name="Mascher T."/>
            <person name="Medema M.H."/>
            <person name="Devos D.P."/>
            <person name="Kaster A.-K."/>
            <person name="Ovreas L."/>
            <person name="Rohde M."/>
            <person name="Galperin M.Y."/>
            <person name="Jogler C."/>
        </authorList>
    </citation>
    <scope>NUCLEOTIDE SEQUENCE [LARGE SCALE GENOMIC DNA]</scope>
    <source>
        <strain evidence="4 5">Pla111</strain>
    </source>
</reference>
<dbReference type="SUPFAM" id="SSF69318">
    <property type="entry name" value="Integrin alpha N-terminal domain"/>
    <property type="match status" value="2"/>
</dbReference>
<keyword evidence="2" id="KW-0677">Repeat</keyword>
<evidence type="ECO:0000313" key="5">
    <source>
        <dbReference type="Proteomes" id="UP000318995"/>
    </source>
</evidence>
<accession>A0A5C5WA35</accession>
<dbReference type="InterPro" id="IPR028994">
    <property type="entry name" value="Integrin_alpha_N"/>
</dbReference>
<name>A0A5C5WA35_9BACT</name>
<sequence>MPRDSYYGVLVLTLSQSILGTQISQAATILANTFQAVATQKIDSDEGGFPGGFLENGDRFGRSVISIGDLDLDGVKDLVVGARSDDDGGEDAGAAYILFMNPDLTVKSTTKISATTGGLGAGVLDAGDFFGYSLASPGDLNNDGIQDLTVGAPNDDDGSVDAGAIYNLFLDRTGAVQSFQKISNIIGGLTPGNQGSPLSEGDFFGTAAGAIGDYNNDGFVDIAIGAPRDDDGGTNQGAVWLLSLEQGGAVASTTKISDPDLPFGTLSSRDEFGGRHVANIGDLDGDGRDELAVGAYLDDDGGADAGALYTLFFNDDLTIRDVQKISALEGGLTASLSDDDLFGMTVAPLGDLDGDGIPDIAVGSNKDDDGGEDRGALFFFLMNSDGTVKSEAKISSADNFGFDSLELTDGARFGRALGFVGDLAGDGSQVLAVGAGAGVDGGAVWLLKFRTQAVPEPSAIMLVLVGLVCRQARRRA</sequence>
<dbReference type="PANTHER" id="PTHR23220:SF133">
    <property type="entry name" value="INTEGRIN ALPHA-PS2"/>
    <property type="match status" value="1"/>
</dbReference>
<dbReference type="Pfam" id="PF01839">
    <property type="entry name" value="FG-GAP"/>
    <property type="match status" value="3"/>
</dbReference>
<dbReference type="InterPro" id="IPR013519">
    <property type="entry name" value="Int_alpha_beta-p"/>
</dbReference>
<dbReference type="PRINTS" id="PR01185">
    <property type="entry name" value="INTEGRINA"/>
</dbReference>
<dbReference type="GO" id="GO:0007160">
    <property type="term" value="P:cell-matrix adhesion"/>
    <property type="evidence" value="ECO:0007669"/>
    <property type="project" value="TreeGrafter"/>
</dbReference>
<dbReference type="GO" id="GO:0009897">
    <property type="term" value="C:external side of plasma membrane"/>
    <property type="evidence" value="ECO:0007669"/>
    <property type="project" value="TreeGrafter"/>
</dbReference>
<dbReference type="OrthoDB" id="292220at2"/>
<dbReference type="Gene3D" id="2.130.10.130">
    <property type="entry name" value="Integrin alpha, N-terminal"/>
    <property type="match status" value="3"/>
</dbReference>
<dbReference type="EMBL" id="SJPH01000003">
    <property type="protein sequence ID" value="TWT46891.1"/>
    <property type="molecule type" value="Genomic_DNA"/>
</dbReference>
<dbReference type="AlphaFoldDB" id="A0A5C5WA35"/>
<proteinExistence type="predicted"/>
<dbReference type="RefSeq" id="WP_146573753.1">
    <property type="nucleotide sequence ID" value="NZ_SJPH01000003.1"/>
</dbReference>
<dbReference type="GO" id="GO:0008305">
    <property type="term" value="C:integrin complex"/>
    <property type="evidence" value="ECO:0007669"/>
    <property type="project" value="InterPro"/>
</dbReference>
<comment type="caution">
    <text evidence="4">The sequence shown here is derived from an EMBL/GenBank/DDBJ whole genome shotgun (WGS) entry which is preliminary data.</text>
</comment>
<dbReference type="GO" id="GO:0005178">
    <property type="term" value="F:integrin binding"/>
    <property type="evidence" value="ECO:0007669"/>
    <property type="project" value="TreeGrafter"/>
</dbReference>
<evidence type="ECO:0000313" key="4">
    <source>
        <dbReference type="EMBL" id="TWT46891.1"/>
    </source>
</evidence>
<dbReference type="PROSITE" id="PS51470">
    <property type="entry name" value="FG_GAP"/>
    <property type="match status" value="4"/>
</dbReference>